<dbReference type="InterPro" id="IPR036258">
    <property type="entry name" value="Apyrase_sf"/>
</dbReference>
<keyword evidence="7" id="KW-0812">Transmembrane</keyword>
<feature type="transmembrane region" description="Helical" evidence="7">
    <location>
        <begin position="30"/>
        <end position="48"/>
    </location>
</feature>
<evidence type="ECO:0000256" key="2">
    <source>
        <dbReference type="ARBA" id="ARBA00022723"/>
    </source>
</evidence>
<keyword evidence="2 6" id="KW-0479">Metal-binding</keyword>
<dbReference type="GO" id="GO:0005509">
    <property type="term" value="F:calcium ion binding"/>
    <property type="evidence" value="ECO:0007669"/>
    <property type="project" value="InterPro"/>
</dbReference>
<dbReference type="AlphaFoldDB" id="A0A6U3U7N9"/>
<protein>
    <recommendedName>
        <fullName evidence="9">Apyrase</fullName>
    </recommendedName>
</protein>
<evidence type="ECO:0000313" key="8">
    <source>
        <dbReference type="EMBL" id="CAE4665075.1"/>
    </source>
</evidence>
<feature type="binding site" evidence="6">
    <location>
        <position position="276"/>
    </location>
    <ligand>
        <name>Ca(2+)</name>
        <dbReference type="ChEBI" id="CHEBI:29108"/>
    </ligand>
</feature>
<sequence length="417" mass="47054">MTGSISSRPSSPSYGSTSKLAHFLRVNDRLVIGAGGLILFIIMILASLSSEESFSTWQGLRLGKGGLNDFFGGAIQHGYFSVEKSKVDDHTFRFASVTDLDQLSRVPDEMMFRSVLVSGALKYNPDTNQYSVEFDQSRTLYSKHNEEGRGMELSELIIYQNRLLAFEDRTGMVYEILNKDGGTDSYVVPRFVVTEGPGETDKGMKWEWAAVKGGKLFMGSMGKEYTRPDGSIANSNNLWVATLNENGELRRENWQDKYNFVRKALDAEFPGYLVHEAIDWSDHLKRWVFLPRRVSHEKYDDVVDERKGSNKLVLVSENFDDATVVDIQMKELDPLHGFSTIAFVPGTKDKHALAIRSVEEDCVGGDDATCKQRSYFIVFDVLTGEVLMDEVRYTEDIKLEGVEFVDIHTPEPQVVLQ</sequence>
<dbReference type="GO" id="GO:0045134">
    <property type="term" value="F:UDP phosphatase activity"/>
    <property type="evidence" value="ECO:0007669"/>
    <property type="project" value="TreeGrafter"/>
</dbReference>
<dbReference type="InterPro" id="IPR009283">
    <property type="entry name" value="Apyrase"/>
</dbReference>
<dbReference type="GO" id="GO:0004382">
    <property type="term" value="F:GDP phosphatase activity"/>
    <property type="evidence" value="ECO:0007669"/>
    <property type="project" value="TreeGrafter"/>
</dbReference>
<evidence type="ECO:0008006" key="9">
    <source>
        <dbReference type="Google" id="ProtNLM"/>
    </source>
</evidence>
<keyword evidence="7" id="KW-0472">Membrane</keyword>
<evidence type="ECO:0000256" key="1">
    <source>
        <dbReference type="ARBA" id="ARBA00001913"/>
    </source>
</evidence>
<evidence type="ECO:0000256" key="7">
    <source>
        <dbReference type="SAM" id="Phobius"/>
    </source>
</evidence>
<feature type="binding site" evidence="6">
    <location>
        <position position="339"/>
    </location>
    <ligand>
        <name>Ca(2+)</name>
        <dbReference type="ChEBI" id="CHEBI:29108"/>
    </ligand>
</feature>
<feature type="binding site" evidence="6">
    <location>
        <position position="154"/>
    </location>
    <ligand>
        <name>Ca(2+)</name>
        <dbReference type="ChEBI" id="CHEBI:29108"/>
    </ligand>
</feature>
<dbReference type="Gene3D" id="2.120.10.100">
    <property type="entry name" value="Apyrase"/>
    <property type="match status" value="1"/>
</dbReference>
<feature type="binding site" evidence="6">
    <location>
        <position position="207"/>
    </location>
    <ligand>
        <name>Ca(2+)</name>
        <dbReference type="ChEBI" id="CHEBI:29108"/>
    </ligand>
</feature>
<evidence type="ECO:0000256" key="6">
    <source>
        <dbReference type="PIRSR" id="PIRSR609283-1"/>
    </source>
</evidence>
<comment type="similarity">
    <text evidence="5">Belongs to the apyrase family.</text>
</comment>
<organism evidence="8">
    <name type="scientific">Ditylum brightwellii</name>
    <dbReference type="NCBI Taxonomy" id="49249"/>
    <lineage>
        <taxon>Eukaryota</taxon>
        <taxon>Sar</taxon>
        <taxon>Stramenopiles</taxon>
        <taxon>Ochrophyta</taxon>
        <taxon>Bacillariophyta</taxon>
        <taxon>Mediophyceae</taxon>
        <taxon>Lithodesmiophycidae</taxon>
        <taxon>Lithodesmiales</taxon>
        <taxon>Lithodesmiaceae</taxon>
        <taxon>Ditylum</taxon>
    </lineage>
</organism>
<comment type="cofactor">
    <cofactor evidence="1 6">
        <name>Ca(2+)</name>
        <dbReference type="ChEBI" id="CHEBI:29108"/>
    </cofactor>
</comment>
<dbReference type="GO" id="GO:0030166">
    <property type="term" value="P:proteoglycan biosynthetic process"/>
    <property type="evidence" value="ECO:0007669"/>
    <property type="project" value="TreeGrafter"/>
</dbReference>
<reference evidence="8" key="1">
    <citation type="submission" date="2021-01" db="EMBL/GenBank/DDBJ databases">
        <authorList>
            <person name="Corre E."/>
            <person name="Pelletier E."/>
            <person name="Niang G."/>
            <person name="Scheremetjew M."/>
            <person name="Finn R."/>
            <person name="Kale V."/>
            <person name="Holt S."/>
            <person name="Cochrane G."/>
            <person name="Meng A."/>
            <person name="Brown T."/>
            <person name="Cohen L."/>
        </authorList>
    </citation>
    <scope>NUCLEOTIDE SEQUENCE</scope>
    <source>
        <strain evidence="8">GSO104</strain>
    </source>
</reference>
<evidence type="ECO:0000256" key="4">
    <source>
        <dbReference type="ARBA" id="ARBA00022837"/>
    </source>
</evidence>
<dbReference type="Pfam" id="PF06079">
    <property type="entry name" value="Apyrase"/>
    <property type="match status" value="1"/>
</dbReference>
<dbReference type="SUPFAM" id="SSF101887">
    <property type="entry name" value="Apyrase"/>
    <property type="match status" value="1"/>
</dbReference>
<keyword evidence="4 6" id="KW-0106">Calcium</keyword>
<dbReference type="PANTHER" id="PTHR13023">
    <property type="entry name" value="APYRASE"/>
    <property type="match status" value="1"/>
</dbReference>
<dbReference type="PANTHER" id="PTHR13023:SF3">
    <property type="entry name" value="SOLUBLE CALCIUM-ACTIVATED NUCLEOTIDASE 1"/>
    <property type="match status" value="1"/>
</dbReference>
<keyword evidence="7" id="KW-1133">Transmembrane helix</keyword>
<keyword evidence="3" id="KW-0378">Hydrolase</keyword>
<evidence type="ECO:0000256" key="3">
    <source>
        <dbReference type="ARBA" id="ARBA00022801"/>
    </source>
</evidence>
<accession>A0A6U3U7N9</accession>
<gene>
    <name evidence="8" type="ORF">DBRI00130_LOCUS42580</name>
</gene>
<proteinExistence type="inferred from homology"/>
<feature type="binding site" evidence="6">
    <location>
        <position position="155"/>
    </location>
    <ligand>
        <name>Ca(2+)</name>
        <dbReference type="ChEBI" id="CHEBI:29108"/>
    </ligand>
</feature>
<feature type="binding site" evidence="6">
    <location>
        <position position="400"/>
    </location>
    <ligand>
        <name>Ca(2+)</name>
        <dbReference type="ChEBI" id="CHEBI:29108"/>
    </ligand>
</feature>
<dbReference type="EMBL" id="HBNS01059224">
    <property type="protein sequence ID" value="CAE4665075.1"/>
    <property type="molecule type" value="Transcribed_RNA"/>
</dbReference>
<dbReference type="FunFam" id="2.120.10.100:FF:000001">
    <property type="entry name" value="Soluble calcium-activated nucleotidase 1"/>
    <property type="match status" value="1"/>
</dbReference>
<name>A0A6U3U7N9_9STRA</name>
<evidence type="ECO:0000256" key="5">
    <source>
        <dbReference type="ARBA" id="ARBA00025738"/>
    </source>
</evidence>